<keyword evidence="8" id="KW-1185">Reference proteome</keyword>
<dbReference type="GO" id="GO:0030170">
    <property type="term" value="F:pyridoxal phosphate binding"/>
    <property type="evidence" value="ECO:0007669"/>
    <property type="project" value="InterPro"/>
</dbReference>
<dbReference type="EC" id="4.4.1.13" evidence="2"/>
<dbReference type="OrthoDB" id="9803354at2"/>
<feature type="domain" description="Aminotransferase class I/classII large" evidence="6">
    <location>
        <begin position="27"/>
        <end position="373"/>
    </location>
</feature>
<dbReference type="Pfam" id="PF00155">
    <property type="entry name" value="Aminotran_1_2"/>
    <property type="match status" value="1"/>
</dbReference>
<dbReference type="AlphaFoldDB" id="A0A1L3GG08"/>
<dbReference type="GO" id="GO:0047804">
    <property type="term" value="F:cysteine-S-conjugate beta-lyase activity"/>
    <property type="evidence" value="ECO:0007669"/>
    <property type="project" value="UniProtKB-EC"/>
</dbReference>
<dbReference type="GO" id="GO:0008483">
    <property type="term" value="F:transaminase activity"/>
    <property type="evidence" value="ECO:0007669"/>
    <property type="project" value="UniProtKB-KW"/>
</dbReference>
<keyword evidence="7" id="KW-0808">Transferase</keyword>
<evidence type="ECO:0000313" key="8">
    <source>
        <dbReference type="Proteomes" id="UP000182264"/>
    </source>
</evidence>
<dbReference type="CDD" id="cd00609">
    <property type="entry name" value="AAT_like"/>
    <property type="match status" value="1"/>
</dbReference>
<dbReference type="InterPro" id="IPR051798">
    <property type="entry name" value="Class-II_PLP-Dep_Aminotrans"/>
</dbReference>
<keyword evidence="7" id="KW-0032">Aminotransferase</keyword>
<evidence type="ECO:0000256" key="1">
    <source>
        <dbReference type="ARBA" id="ARBA00001933"/>
    </source>
</evidence>
<dbReference type="Proteomes" id="UP000182264">
    <property type="component" value="Chromosome"/>
</dbReference>
<dbReference type="EMBL" id="CP015518">
    <property type="protein sequence ID" value="APG24876.1"/>
    <property type="molecule type" value="Genomic_DNA"/>
</dbReference>
<dbReference type="NCBIfam" id="TIGR04350">
    <property type="entry name" value="C_S_lyase_PatB"/>
    <property type="match status" value="1"/>
</dbReference>
<gene>
    <name evidence="7" type="ORF">A7E75_07445</name>
</gene>
<evidence type="ECO:0000256" key="2">
    <source>
        <dbReference type="ARBA" id="ARBA00012224"/>
    </source>
</evidence>
<reference evidence="7 8" key="1">
    <citation type="journal article" date="2017" name="Genome Announc.">
        <title>Complete Genome Sequences of Two Acetylene-Fermenting Pelobacter acetylenicus Strains.</title>
        <authorList>
            <person name="Sutton J.M."/>
            <person name="Baesman S.M."/>
            <person name="Fierst J.L."/>
            <person name="Poret-Peterson A.T."/>
            <person name="Oremland R.S."/>
            <person name="Dunlap D.S."/>
            <person name="Akob D.M."/>
        </authorList>
    </citation>
    <scope>NUCLEOTIDE SEQUENCE [LARGE SCALE GENOMIC DNA]</scope>
    <source>
        <strain evidence="7 8">DSM 3247</strain>
    </source>
</reference>
<dbReference type="PANTHER" id="PTHR43525">
    <property type="entry name" value="PROTEIN MALY"/>
    <property type="match status" value="1"/>
</dbReference>
<evidence type="ECO:0000256" key="3">
    <source>
        <dbReference type="ARBA" id="ARBA00022898"/>
    </source>
</evidence>
<organism evidence="7 8">
    <name type="scientific">Syntrophotalea acetylenica</name>
    <name type="common">Pelobacter acetylenicus</name>
    <dbReference type="NCBI Taxonomy" id="29542"/>
    <lineage>
        <taxon>Bacteria</taxon>
        <taxon>Pseudomonadati</taxon>
        <taxon>Thermodesulfobacteriota</taxon>
        <taxon>Desulfuromonadia</taxon>
        <taxon>Desulfuromonadales</taxon>
        <taxon>Syntrophotaleaceae</taxon>
        <taxon>Syntrophotalea</taxon>
    </lineage>
</organism>
<evidence type="ECO:0000259" key="6">
    <source>
        <dbReference type="Pfam" id="PF00155"/>
    </source>
</evidence>
<dbReference type="Gene3D" id="3.40.640.10">
    <property type="entry name" value="Type I PLP-dependent aspartate aminotransferase-like (Major domain)"/>
    <property type="match status" value="1"/>
</dbReference>
<protein>
    <recommendedName>
        <fullName evidence="2">cysteine-S-conjugate beta-lyase</fullName>
        <ecNumber evidence="2">4.4.1.13</ecNumber>
    </recommendedName>
</protein>
<proteinExistence type="inferred from homology"/>
<keyword evidence="3" id="KW-0663">Pyridoxal phosphate</keyword>
<comment type="cofactor">
    <cofactor evidence="1">
        <name>pyridoxal 5'-phosphate</name>
        <dbReference type="ChEBI" id="CHEBI:597326"/>
    </cofactor>
</comment>
<evidence type="ECO:0000256" key="5">
    <source>
        <dbReference type="ARBA" id="ARBA00037974"/>
    </source>
</evidence>
<dbReference type="InterPro" id="IPR015422">
    <property type="entry name" value="PyrdxlP-dep_Trfase_small"/>
</dbReference>
<keyword evidence="4" id="KW-0456">Lyase</keyword>
<dbReference type="PANTHER" id="PTHR43525:SF1">
    <property type="entry name" value="PROTEIN MALY"/>
    <property type="match status" value="1"/>
</dbReference>
<dbReference type="SUPFAM" id="SSF53383">
    <property type="entry name" value="PLP-dependent transferases"/>
    <property type="match status" value="1"/>
</dbReference>
<accession>A0A1L3GG08</accession>
<evidence type="ECO:0000313" key="7">
    <source>
        <dbReference type="EMBL" id="APG24876.1"/>
    </source>
</evidence>
<dbReference type="STRING" id="29542.A6070_01405"/>
<name>A0A1L3GG08_SYNAC</name>
<comment type="similarity">
    <text evidence="5">Belongs to the class-II pyridoxal-phosphate-dependent aminotransferase family. MalY/PatB cystathionine beta-lyase subfamily.</text>
</comment>
<dbReference type="KEGG" id="pace:A6070_01405"/>
<evidence type="ECO:0000256" key="4">
    <source>
        <dbReference type="ARBA" id="ARBA00023239"/>
    </source>
</evidence>
<dbReference type="Gene3D" id="3.90.1150.10">
    <property type="entry name" value="Aspartate Aminotransferase, domain 1"/>
    <property type="match status" value="1"/>
</dbReference>
<dbReference type="InterPro" id="IPR004839">
    <property type="entry name" value="Aminotransferase_I/II_large"/>
</dbReference>
<dbReference type="InterPro" id="IPR027619">
    <property type="entry name" value="C-S_lyase_PatB-like"/>
</dbReference>
<dbReference type="InterPro" id="IPR015424">
    <property type="entry name" value="PyrdxlP-dep_Trfase"/>
</dbReference>
<sequence length="381" mass="41481">MTMFDFDRIIDRRGTGSLKWDRYADRDVLPLWVADMDFTAPPAVLEALGKRAAHGIFGYTHAPPELVEGILIRMWERYRWRVAAEDLVWLPGLVVGLNVACRAVGDGGSEVLTMTPIYPPFLSAPALSGRKLATVPMVRERQGWRIDFEALEAAVTPATRLLLLCSPQNPTGRVFTPGELGRLAELCQRHDLVLCSDEIHCDLVLEPGCAHLPAASLGGDIAARTITLMAPSKTFNLPGLNCAFALITDAGLRQRFQRAMAGIVPYVNLFGYIGALAAYRDSGAWHAALLDYLRGNRALVAGAVEAMPGLVCIPGEATYLAWIDARDSGIDDPAGFFEQAGVGLSDGREFGAPGFVRLNFGCPRSLLEQGLERMRKALTCR</sequence>
<dbReference type="InterPro" id="IPR015421">
    <property type="entry name" value="PyrdxlP-dep_Trfase_major"/>
</dbReference>